<dbReference type="PROSITE" id="PS50102">
    <property type="entry name" value="RRM"/>
    <property type="match status" value="1"/>
</dbReference>
<accession>A0A2T0FGM4</accession>
<dbReference type="Gene3D" id="3.30.70.330">
    <property type="match status" value="1"/>
</dbReference>
<dbReference type="GO" id="GO:0071007">
    <property type="term" value="C:U2-type catalytic step 2 spliceosome"/>
    <property type="evidence" value="ECO:0007669"/>
    <property type="project" value="TreeGrafter"/>
</dbReference>
<evidence type="ECO:0000256" key="3">
    <source>
        <dbReference type="ARBA" id="ARBA00025609"/>
    </source>
</evidence>
<keyword evidence="2 4" id="KW-0694">RNA-binding</keyword>
<dbReference type="SUPFAM" id="SSF54928">
    <property type="entry name" value="RNA-binding domain, RBD"/>
    <property type="match status" value="1"/>
</dbReference>
<dbReference type="PANTHER" id="PTHR14089">
    <property type="entry name" value="PRE-MRNA-SPLICING FACTOR RBM22"/>
    <property type="match status" value="1"/>
</dbReference>
<evidence type="ECO:0000256" key="5">
    <source>
        <dbReference type="SAM" id="MobiDB-lite"/>
    </source>
</evidence>
<dbReference type="RefSeq" id="XP_024664045.1">
    <property type="nucleotide sequence ID" value="XM_024808277.1"/>
</dbReference>
<dbReference type="OrthoDB" id="10259600at2759"/>
<protein>
    <recommendedName>
        <fullName evidence="1">Pre-mRNA-splicing factor SLT11</fullName>
    </recommendedName>
</protein>
<dbReference type="Pfam" id="PF21369">
    <property type="entry name" value="STL11_N"/>
    <property type="match status" value="1"/>
</dbReference>
<dbReference type="GeneID" id="36515468"/>
<dbReference type="GO" id="GO:0071006">
    <property type="term" value="C:U2-type catalytic step 1 spliceosome"/>
    <property type="evidence" value="ECO:0007669"/>
    <property type="project" value="TreeGrafter"/>
</dbReference>
<evidence type="ECO:0000313" key="7">
    <source>
        <dbReference type="EMBL" id="PRT54099.1"/>
    </source>
</evidence>
<dbReference type="InterPro" id="IPR039171">
    <property type="entry name" value="Cwc2/Slt11"/>
</dbReference>
<proteinExistence type="predicted"/>
<evidence type="ECO:0000259" key="6">
    <source>
        <dbReference type="PROSITE" id="PS50102"/>
    </source>
</evidence>
<dbReference type="EMBL" id="NDIQ01000001">
    <property type="protein sequence ID" value="PRT54099.1"/>
    <property type="molecule type" value="Genomic_DNA"/>
</dbReference>
<evidence type="ECO:0000256" key="4">
    <source>
        <dbReference type="PROSITE-ProRule" id="PRU00176"/>
    </source>
</evidence>
<dbReference type="Proteomes" id="UP000238350">
    <property type="component" value="Unassembled WGS sequence"/>
</dbReference>
<dbReference type="InterPro" id="IPR000504">
    <property type="entry name" value="RRM_dom"/>
</dbReference>
<reference evidence="7 8" key="1">
    <citation type="submission" date="2017-04" db="EMBL/GenBank/DDBJ databases">
        <title>Genome sequencing of [Candida] sorbophila.</title>
        <authorList>
            <person name="Ahn J.O."/>
        </authorList>
    </citation>
    <scope>NUCLEOTIDE SEQUENCE [LARGE SCALE GENOMIC DNA]</scope>
    <source>
        <strain evidence="7 8">DS02</strain>
    </source>
</reference>
<sequence>MPKASSEEELPQICQTCLGSKDNIRMTRDVKGEPCKLCNRPFTVFRWQPAPGARRNATKICSSCSRRRAACQCCMLDLNYGLPLSLRDSVLKISADPGQTPVTQKYIAENSDSAETPQLIHDRSQDLLRKLSQKLVSAEPVAAVEAETDPDPKRAARNILKQLPLDGSIRSNHNAYSDLFIMGLEPDLNLDHLRSKLNGLGALNDLKAFKTARCAFASFTDNDQAVKAAGQLSQTNGLLTVNGNRLRFVWGPREVPLGSAKVQKIIGLVIRRFMKTGKLPGDSQETESATSSYKSAQPDYDD</sequence>
<dbReference type="InterPro" id="IPR012677">
    <property type="entry name" value="Nucleotide-bd_a/b_plait_sf"/>
</dbReference>
<dbReference type="GO" id="GO:0036002">
    <property type="term" value="F:pre-mRNA binding"/>
    <property type="evidence" value="ECO:0007669"/>
    <property type="project" value="TreeGrafter"/>
</dbReference>
<dbReference type="PANTHER" id="PTHR14089:SF6">
    <property type="entry name" value="PRE-MRNA-SPLICING FACTOR RBM22"/>
    <property type="match status" value="1"/>
</dbReference>
<comment type="caution">
    <text evidence="7">The sequence shown here is derived from an EMBL/GenBank/DDBJ whole genome shotgun (WGS) entry which is preliminary data.</text>
</comment>
<name>A0A2T0FGM4_9ASCO</name>
<evidence type="ECO:0000256" key="2">
    <source>
        <dbReference type="ARBA" id="ARBA00022884"/>
    </source>
</evidence>
<feature type="compositionally biased region" description="Polar residues" evidence="5">
    <location>
        <begin position="286"/>
        <end position="295"/>
    </location>
</feature>
<dbReference type="GO" id="GO:0000974">
    <property type="term" value="C:Prp19 complex"/>
    <property type="evidence" value="ECO:0007669"/>
    <property type="project" value="TreeGrafter"/>
</dbReference>
<dbReference type="InterPro" id="IPR048995">
    <property type="entry name" value="STL11/RBM22-like_N"/>
</dbReference>
<dbReference type="STRING" id="45607.A0A2T0FGM4"/>
<feature type="domain" description="RRM" evidence="6">
    <location>
        <begin position="177"/>
        <end position="253"/>
    </location>
</feature>
<feature type="region of interest" description="Disordered" evidence="5">
    <location>
        <begin position="279"/>
        <end position="302"/>
    </location>
</feature>
<dbReference type="GO" id="GO:0017070">
    <property type="term" value="F:U6 snRNA binding"/>
    <property type="evidence" value="ECO:0007669"/>
    <property type="project" value="TreeGrafter"/>
</dbReference>
<dbReference type="InterPro" id="IPR035979">
    <property type="entry name" value="RBD_domain_sf"/>
</dbReference>
<organism evidence="7 8">
    <name type="scientific">Wickerhamiella sorbophila</name>
    <dbReference type="NCBI Taxonomy" id="45607"/>
    <lineage>
        <taxon>Eukaryota</taxon>
        <taxon>Fungi</taxon>
        <taxon>Dikarya</taxon>
        <taxon>Ascomycota</taxon>
        <taxon>Saccharomycotina</taxon>
        <taxon>Dipodascomycetes</taxon>
        <taxon>Dipodascales</taxon>
        <taxon>Trichomonascaceae</taxon>
        <taxon>Wickerhamiella</taxon>
    </lineage>
</organism>
<dbReference type="AlphaFoldDB" id="A0A2T0FGM4"/>
<evidence type="ECO:0000313" key="8">
    <source>
        <dbReference type="Proteomes" id="UP000238350"/>
    </source>
</evidence>
<keyword evidence="8" id="KW-1185">Reference proteome</keyword>
<comment type="function">
    <text evidence="3">Involved in pre-mRNA splicing. Facilitates the cooperative formation of U2/U6 helix II in association with stem II in the spliceosome. Binds to RNA.</text>
</comment>
<gene>
    <name evidence="7" type="ORF">B9G98_01719</name>
</gene>
<evidence type="ECO:0000256" key="1">
    <source>
        <dbReference type="ARBA" id="ARBA00019060"/>
    </source>
</evidence>